<dbReference type="Pfam" id="PF13958">
    <property type="entry name" value="ToxN_toxin"/>
    <property type="match status" value="1"/>
</dbReference>
<dbReference type="InterPro" id="IPR053735">
    <property type="entry name" value="Type_III_TA_endoRNase"/>
</dbReference>
<dbReference type="Proteomes" id="UP000422644">
    <property type="component" value="Chromosome"/>
</dbReference>
<dbReference type="RefSeq" id="WP_269473201.1">
    <property type="nucleotide sequence ID" value="NZ_AP019831.1"/>
</dbReference>
<dbReference type="AlphaFoldDB" id="A0A510JXQ3"/>
<sequence>MSSPSQTDYLNGAIRKSIIPIVRIIKSKSGETTLLGKIKLSSMIPVYDKSVIKEYDINHEIDTKYKNLVFDQLDFINSNKKLIIKYANTLYRQKIKNFSIGYVNQTVNFLLLEEKSKLYNK</sequence>
<gene>
    <name evidence="1" type="ORF">JMUB3870_0043</name>
</gene>
<dbReference type="Gene3D" id="3.10.129.130">
    <property type="match status" value="1"/>
</dbReference>
<dbReference type="EMBL" id="AP019831">
    <property type="protein sequence ID" value="BBM43954.1"/>
    <property type="molecule type" value="Genomic_DNA"/>
</dbReference>
<proteinExistence type="predicted"/>
<reference evidence="1 2" key="1">
    <citation type="submission" date="2019-07" db="EMBL/GenBank/DDBJ databases">
        <title>Complete Genome Sequence of Leptotrichia trevisanii Strain JMUB3870.</title>
        <authorList>
            <person name="Watanabe S."/>
            <person name="Cui L."/>
        </authorList>
    </citation>
    <scope>NUCLEOTIDE SEQUENCE [LARGE SCALE GENOMIC DNA]</scope>
    <source>
        <strain evidence="1 2">JMUB3870</strain>
    </source>
</reference>
<evidence type="ECO:0000313" key="2">
    <source>
        <dbReference type="Proteomes" id="UP000422644"/>
    </source>
</evidence>
<organism evidence="1 2">
    <name type="scientific">Leptotrichia trevisanii</name>
    <dbReference type="NCBI Taxonomy" id="109328"/>
    <lineage>
        <taxon>Bacteria</taxon>
        <taxon>Fusobacteriati</taxon>
        <taxon>Fusobacteriota</taxon>
        <taxon>Fusobacteriia</taxon>
        <taxon>Fusobacteriales</taxon>
        <taxon>Leptotrichiaceae</taxon>
        <taxon>Leptotrichia</taxon>
    </lineage>
</organism>
<evidence type="ECO:0000313" key="1">
    <source>
        <dbReference type="EMBL" id="BBM43954.1"/>
    </source>
</evidence>
<dbReference type="GO" id="GO:0003723">
    <property type="term" value="F:RNA binding"/>
    <property type="evidence" value="ECO:0007669"/>
    <property type="project" value="InterPro"/>
</dbReference>
<dbReference type="GO" id="GO:0004521">
    <property type="term" value="F:RNA endonuclease activity"/>
    <property type="evidence" value="ECO:0007669"/>
    <property type="project" value="InterPro"/>
</dbReference>
<protein>
    <submittedName>
        <fullName evidence="1">Type III toxin-antitoxin system like protein</fullName>
    </submittedName>
</protein>
<keyword evidence="2" id="KW-1185">Reference proteome</keyword>
<accession>A0A510JXQ3</accession>
<name>A0A510JXQ3_9FUSO</name>
<dbReference type="InterPro" id="IPR025911">
    <property type="entry name" value="ToxN/AbiQ_toxin"/>
</dbReference>